<dbReference type="InterPro" id="IPR036396">
    <property type="entry name" value="Cyt_P450_sf"/>
</dbReference>
<dbReference type="SUPFAM" id="SSF48264">
    <property type="entry name" value="Cytochrome P450"/>
    <property type="match status" value="1"/>
</dbReference>
<name>A0A1V0TIT7_9ACTN</name>
<dbReference type="Proteomes" id="UP000192726">
    <property type="component" value="Chromosome"/>
</dbReference>
<dbReference type="GO" id="GO:0020037">
    <property type="term" value="F:heme binding"/>
    <property type="evidence" value="ECO:0007669"/>
    <property type="project" value="InterPro"/>
</dbReference>
<keyword evidence="3" id="KW-1185">Reference proteome</keyword>
<dbReference type="PANTHER" id="PTHR46696:SF1">
    <property type="entry name" value="CYTOCHROME P450 YJIB-RELATED"/>
    <property type="match status" value="1"/>
</dbReference>
<dbReference type="GO" id="GO:0016705">
    <property type="term" value="F:oxidoreductase activity, acting on paired donors, with incorporation or reduction of molecular oxygen"/>
    <property type="evidence" value="ECO:0007669"/>
    <property type="project" value="InterPro"/>
</dbReference>
<dbReference type="PANTHER" id="PTHR46696">
    <property type="entry name" value="P450, PUTATIVE (EUROFUNG)-RELATED"/>
    <property type="match status" value="1"/>
</dbReference>
<evidence type="ECO:0000313" key="3">
    <source>
        <dbReference type="Proteomes" id="UP000192726"/>
    </source>
</evidence>
<dbReference type="InterPro" id="IPR017972">
    <property type="entry name" value="Cyt_P450_CS"/>
</dbReference>
<comment type="similarity">
    <text evidence="1">Belongs to the cytochrome P450 family.</text>
</comment>
<accession>A0A1V0TIT7</accession>
<dbReference type="KEGG" id="sgv:B1H19_00020"/>
<dbReference type="Gene3D" id="1.10.630.10">
    <property type="entry name" value="Cytochrome P450"/>
    <property type="match status" value="1"/>
</dbReference>
<dbReference type="PRINTS" id="PR00359">
    <property type="entry name" value="BP450"/>
</dbReference>
<dbReference type="PROSITE" id="PS00086">
    <property type="entry name" value="CYTOCHROME_P450"/>
    <property type="match status" value="1"/>
</dbReference>
<dbReference type="GO" id="GO:0005506">
    <property type="term" value="F:iron ion binding"/>
    <property type="evidence" value="ECO:0007669"/>
    <property type="project" value="InterPro"/>
</dbReference>
<evidence type="ECO:0000256" key="1">
    <source>
        <dbReference type="ARBA" id="ARBA00010617"/>
    </source>
</evidence>
<dbReference type="InterPro" id="IPR002397">
    <property type="entry name" value="Cyt_P450_B"/>
</dbReference>
<organism evidence="2 3">
    <name type="scientific">Streptomyces gilvosporeus</name>
    <dbReference type="NCBI Taxonomy" id="553510"/>
    <lineage>
        <taxon>Bacteria</taxon>
        <taxon>Bacillati</taxon>
        <taxon>Actinomycetota</taxon>
        <taxon>Actinomycetes</taxon>
        <taxon>Kitasatosporales</taxon>
        <taxon>Streptomycetaceae</taxon>
        <taxon>Streptomyces</taxon>
    </lineage>
</organism>
<dbReference type="EMBL" id="CP020569">
    <property type="protein sequence ID" value="ARF52803.1"/>
    <property type="molecule type" value="Genomic_DNA"/>
</dbReference>
<protein>
    <submittedName>
        <fullName evidence="2">Cytochrome</fullName>
    </submittedName>
</protein>
<dbReference type="STRING" id="553510.B1H19_00020"/>
<dbReference type="AlphaFoldDB" id="A0A1V0TIT7"/>
<dbReference type="GO" id="GO:0004497">
    <property type="term" value="F:monooxygenase activity"/>
    <property type="evidence" value="ECO:0007669"/>
    <property type="project" value="InterPro"/>
</dbReference>
<reference evidence="2 3" key="1">
    <citation type="submission" date="2017-04" db="EMBL/GenBank/DDBJ databases">
        <title>Complete Genome Sequence of Streptomyces gilvosporeus F607, a Capable Producer of Natamycin.</title>
        <authorList>
            <person name="Zong G."/>
            <person name="Zhong C."/>
            <person name="Fu J."/>
            <person name="Qin R."/>
            <person name="Cao G."/>
        </authorList>
    </citation>
    <scope>NUCLEOTIDE SEQUENCE [LARGE SCALE GENOMIC DNA]</scope>
    <source>
        <strain evidence="2 3">F607</strain>
    </source>
</reference>
<evidence type="ECO:0000313" key="2">
    <source>
        <dbReference type="EMBL" id="ARF52803.1"/>
    </source>
</evidence>
<gene>
    <name evidence="2" type="ORF">B1H19_00020</name>
</gene>
<proteinExistence type="inferred from homology"/>
<sequence>MAPVLVWNDLPAWLVLGHQENLEVMRTPARFTCDSRQGSIYRSDLVPADSPLRPVTQWQPLMAFADGPEHARLRSAVTDSLERFNRHSMRRYITRYTHQLVDAFTDRGSADLVPEFAEQLPMLVLTQYFGIPKEYVLPLVEAVRDMIRGSETALASNQFVVDTMQELVERKTAEPGNDFASWLINHESNLSNNEIREHLRLVLVAGYEPTVNLIANALKMVLTDRRFHGSLSGGQMTLPDALEQVLWDHPPIGLLPTRWAAGDTVLGGRHIRTGDMVLLAIEAGNVDPAIRPELSTSVAGNRSHLAFSAGPHECPGQDIGRAIAATGIDILLARMPDMRLAVNDSELQASSTWMSRRLVSLPVQFTPPRPAHGSC</sequence>